<feature type="domain" description="MEDS" evidence="1">
    <location>
        <begin position="25"/>
        <end position="184"/>
    </location>
</feature>
<dbReference type="InterPro" id="IPR025847">
    <property type="entry name" value="MEDS_domain"/>
</dbReference>
<dbReference type="STRING" id="909663.GCA_000512235_00736"/>
<proteinExistence type="predicted"/>
<gene>
    <name evidence="2" type="ORF">GXY80_07730</name>
</gene>
<protein>
    <recommendedName>
        <fullName evidence="1">MEDS domain-containing protein</fullName>
    </recommendedName>
</protein>
<dbReference type="Pfam" id="PF14417">
    <property type="entry name" value="MEDS"/>
    <property type="match status" value="1"/>
</dbReference>
<dbReference type="Proteomes" id="UP000777265">
    <property type="component" value="Unassembled WGS sequence"/>
</dbReference>
<evidence type="ECO:0000313" key="3">
    <source>
        <dbReference type="Proteomes" id="UP000777265"/>
    </source>
</evidence>
<organism evidence="2 3">
    <name type="scientific">Syntrophorhabdus aromaticivorans</name>
    <dbReference type="NCBI Taxonomy" id="328301"/>
    <lineage>
        <taxon>Bacteria</taxon>
        <taxon>Pseudomonadati</taxon>
        <taxon>Thermodesulfobacteriota</taxon>
        <taxon>Syntrophorhabdia</taxon>
        <taxon>Syntrophorhabdales</taxon>
        <taxon>Syntrophorhabdaceae</taxon>
        <taxon>Syntrophorhabdus</taxon>
    </lineage>
</organism>
<reference evidence="2" key="1">
    <citation type="journal article" date="2020" name="Biotechnol. Biofuels">
        <title>New insights from the biogas microbiome by comprehensive genome-resolved metagenomics of nearly 1600 species originating from multiple anaerobic digesters.</title>
        <authorList>
            <person name="Campanaro S."/>
            <person name="Treu L."/>
            <person name="Rodriguez-R L.M."/>
            <person name="Kovalovszki A."/>
            <person name="Ziels R.M."/>
            <person name="Maus I."/>
            <person name="Zhu X."/>
            <person name="Kougias P.G."/>
            <person name="Basile A."/>
            <person name="Luo G."/>
            <person name="Schluter A."/>
            <person name="Konstantinidis K.T."/>
            <person name="Angelidaki I."/>
        </authorList>
    </citation>
    <scope>NUCLEOTIDE SEQUENCE</scope>
    <source>
        <strain evidence="2">AS06rmzACSIP_7</strain>
    </source>
</reference>
<dbReference type="AlphaFoldDB" id="A0A351U3H0"/>
<evidence type="ECO:0000313" key="2">
    <source>
        <dbReference type="EMBL" id="NLW35355.1"/>
    </source>
</evidence>
<name>A0A351U3H0_9BACT</name>
<comment type="caution">
    <text evidence="2">The sequence shown here is derived from an EMBL/GenBank/DDBJ whole genome shotgun (WGS) entry which is preliminary data.</text>
</comment>
<accession>A0A351U3H0</accession>
<reference evidence="2" key="2">
    <citation type="submission" date="2020-01" db="EMBL/GenBank/DDBJ databases">
        <authorList>
            <person name="Campanaro S."/>
        </authorList>
    </citation>
    <scope>NUCLEOTIDE SEQUENCE</scope>
    <source>
        <strain evidence="2">AS06rmzACSIP_7</strain>
    </source>
</reference>
<evidence type="ECO:0000259" key="1">
    <source>
        <dbReference type="Pfam" id="PF14417"/>
    </source>
</evidence>
<sequence length="209" mass="23748">MDRSVGTTKKTKSGITLIGDLPWGTHFCQFYSTKKDLVDILIPYFRAGLENNEFCVWVTSDFFTTDEALCAMMEGIPAFHQCLDKRQIEIHPSREFYLKGGSFDLQKTLDMWMEKHDEALSRGFAGMRVSGNPYWIDSKKDWNDFACYEAAINDVIVGAKLLVLCTYSLEKCGVVEILDVIKNHEFALAMNHGTWQVVTMPALAHSRNS</sequence>
<dbReference type="EMBL" id="JAAYEE010000126">
    <property type="protein sequence ID" value="NLW35355.1"/>
    <property type="molecule type" value="Genomic_DNA"/>
</dbReference>